<dbReference type="KEGG" id="cmax:111492515"/>
<feature type="transmembrane region" description="Helical" evidence="2">
    <location>
        <begin position="61"/>
        <end position="83"/>
    </location>
</feature>
<dbReference type="Pfam" id="PF14365">
    <property type="entry name" value="Neprosin_AP"/>
    <property type="match status" value="1"/>
</dbReference>
<name>A0A6J1K820_CUCMA</name>
<dbReference type="GeneID" id="111492515"/>
<dbReference type="PANTHER" id="PTHR31589:SF111">
    <property type="entry name" value="NEPROSIN DOMAIN-CONTAINING PROTEIN"/>
    <property type="match status" value="1"/>
</dbReference>
<dbReference type="AlphaFoldDB" id="A0A6J1K820"/>
<evidence type="ECO:0000259" key="3">
    <source>
        <dbReference type="PROSITE" id="PS52045"/>
    </source>
</evidence>
<dbReference type="Pfam" id="PF03080">
    <property type="entry name" value="Neprosin"/>
    <property type="match status" value="1"/>
</dbReference>
<keyword evidence="2" id="KW-1133">Transmembrane helix</keyword>
<dbReference type="Proteomes" id="UP000504608">
    <property type="component" value="Unplaced"/>
</dbReference>
<dbReference type="RefSeq" id="XP_022997646.1">
    <property type="nucleotide sequence ID" value="XM_023141878.1"/>
</dbReference>
<proteinExistence type="predicted"/>
<dbReference type="InterPro" id="IPR053168">
    <property type="entry name" value="Glutamic_endopeptidase"/>
</dbReference>
<dbReference type="Gene3D" id="3.90.1320.10">
    <property type="entry name" value="Outer-capsid protein sigma 3, large lobe"/>
    <property type="match status" value="1"/>
</dbReference>
<dbReference type="InterPro" id="IPR025521">
    <property type="entry name" value="Neprosin_propep"/>
</dbReference>
<gene>
    <name evidence="5" type="primary">LOC111492515</name>
</gene>
<evidence type="ECO:0000256" key="1">
    <source>
        <dbReference type="SAM" id="MobiDB-lite"/>
    </source>
</evidence>
<dbReference type="OrthoDB" id="1858978at2759"/>
<reference evidence="5" key="1">
    <citation type="submission" date="2025-08" db="UniProtKB">
        <authorList>
            <consortium name="RefSeq"/>
        </authorList>
    </citation>
    <scope>IDENTIFICATION</scope>
    <source>
        <tissue evidence="5">Young leaves</tissue>
    </source>
</reference>
<dbReference type="PANTHER" id="PTHR31589">
    <property type="entry name" value="PROTEIN, PUTATIVE (DUF239)-RELATED-RELATED"/>
    <property type="match status" value="1"/>
</dbReference>
<organism evidence="4 5">
    <name type="scientific">Cucurbita maxima</name>
    <name type="common">Pumpkin</name>
    <name type="synonym">Winter squash</name>
    <dbReference type="NCBI Taxonomy" id="3661"/>
    <lineage>
        <taxon>Eukaryota</taxon>
        <taxon>Viridiplantae</taxon>
        <taxon>Streptophyta</taxon>
        <taxon>Embryophyta</taxon>
        <taxon>Tracheophyta</taxon>
        <taxon>Spermatophyta</taxon>
        <taxon>Magnoliopsida</taxon>
        <taxon>eudicotyledons</taxon>
        <taxon>Gunneridae</taxon>
        <taxon>Pentapetalae</taxon>
        <taxon>rosids</taxon>
        <taxon>fabids</taxon>
        <taxon>Cucurbitales</taxon>
        <taxon>Cucurbitaceae</taxon>
        <taxon>Cucurbiteae</taxon>
        <taxon>Cucurbita</taxon>
    </lineage>
</organism>
<keyword evidence="4" id="KW-1185">Reference proteome</keyword>
<evidence type="ECO:0000313" key="5">
    <source>
        <dbReference type="RefSeq" id="XP_022997646.1"/>
    </source>
</evidence>
<evidence type="ECO:0000256" key="2">
    <source>
        <dbReference type="SAM" id="Phobius"/>
    </source>
</evidence>
<dbReference type="InterPro" id="IPR004314">
    <property type="entry name" value="Neprosin"/>
</dbReference>
<dbReference type="PROSITE" id="PS52045">
    <property type="entry name" value="NEPROSIN_PEP_CD"/>
    <property type="match status" value="1"/>
</dbReference>
<sequence>MLSVHLLALQGAAVPPKHHAALAAFGKGAQTDARVELPNKLFQFCVEQPELRREFFMGKRFLLGMLVVTLTVIVCGAVEGGSLSKQKSLRMNSLRKQAIKSIRSEDGDIIDCVSIYDQPAFDHPALWNHTIQLAPTYDPTIDEHSKKATAEREGKEEKNSMVVKQTWRKSGSCPEGTIPIRRIRKHVLLKAESVERYGRKKPMFSQENAQLPITRSSHTLLTNRSKAFLLTAGNNYNAAKGDIKVCNPRVEFDDEYSTSQVALLTGPYYNFEAIESGWAVNPGVYGDRQTRLFVYWTADASQKTGCFDLTCPGFVQTSNEIALGSAIYPISTPNGLPYEIIMFLFRDFKTDNWWVQYGESINIGYWPPELFGALSHTAETVQWGGEVYSTKIGRPPHTRTAMGSGRFPDFISGTSGWVKRMRVRDNSMVLMFPGWVEHYSDEYDCYDVDFIRDYLDDPELYYGGPGKNPRCP</sequence>
<protein>
    <submittedName>
        <fullName evidence="5">Uncharacterized protein LOC111492515 isoform X1</fullName>
    </submittedName>
</protein>
<keyword evidence="2" id="KW-0472">Membrane</keyword>
<feature type="region of interest" description="Disordered" evidence="1">
    <location>
        <begin position="144"/>
        <end position="170"/>
    </location>
</feature>
<feature type="compositionally biased region" description="Basic and acidic residues" evidence="1">
    <location>
        <begin position="144"/>
        <end position="159"/>
    </location>
</feature>
<feature type="domain" description="Neprosin PEP catalytic" evidence="3">
    <location>
        <begin position="212"/>
        <end position="472"/>
    </location>
</feature>
<keyword evidence="2" id="KW-0812">Transmembrane</keyword>
<accession>A0A6J1K820</accession>
<evidence type="ECO:0000313" key="4">
    <source>
        <dbReference type="Proteomes" id="UP000504608"/>
    </source>
</evidence>